<feature type="active site" description="Proton acceptor" evidence="5">
    <location>
        <position position="16"/>
    </location>
</feature>
<dbReference type="InterPro" id="IPR051795">
    <property type="entry name" value="Glycosyl_Hydrlase_43"/>
</dbReference>
<dbReference type="EMBL" id="CDMC01000001">
    <property type="protein sequence ID" value="CEL01117.1"/>
    <property type="molecule type" value="Genomic_DNA"/>
</dbReference>
<comment type="similarity">
    <text evidence="1 7">Belongs to the glycosyl hydrolase 43 family.</text>
</comment>
<dbReference type="PANTHER" id="PTHR42812:SF12">
    <property type="entry name" value="BETA-XYLOSIDASE-RELATED"/>
    <property type="match status" value="1"/>
</dbReference>
<dbReference type="AlphaFoldDB" id="A0A0U5FR86"/>
<gene>
    <name evidence="9" type="ORF">ASPCAL00709</name>
</gene>
<dbReference type="OMA" id="IQNIGHG"/>
<feature type="site" description="Important for catalytic activity, responsible for pKa modulation of the active site Glu and correct orientation of both the proton donor and substrate" evidence="6">
    <location>
        <position position="143"/>
    </location>
</feature>
<keyword evidence="3 7" id="KW-0378">Hydrolase</keyword>
<keyword evidence="2" id="KW-0732">Signal</keyword>
<keyword evidence="10" id="KW-1185">Reference proteome</keyword>
<dbReference type="Pfam" id="PF17851">
    <property type="entry name" value="GH43_C2"/>
    <property type="match status" value="1"/>
</dbReference>
<dbReference type="GO" id="GO:0005975">
    <property type="term" value="P:carbohydrate metabolic process"/>
    <property type="evidence" value="ECO:0007669"/>
    <property type="project" value="InterPro"/>
</dbReference>
<evidence type="ECO:0000256" key="1">
    <source>
        <dbReference type="ARBA" id="ARBA00009865"/>
    </source>
</evidence>
<dbReference type="SUPFAM" id="SSF75005">
    <property type="entry name" value="Arabinanase/levansucrase/invertase"/>
    <property type="match status" value="1"/>
</dbReference>
<keyword evidence="4 7" id="KW-0326">Glycosidase</keyword>
<evidence type="ECO:0000256" key="5">
    <source>
        <dbReference type="PIRSR" id="PIRSR606710-1"/>
    </source>
</evidence>
<dbReference type="Gene3D" id="2.60.120.200">
    <property type="match status" value="1"/>
</dbReference>
<accession>A0A0U5FR86</accession>
<evidence type="ECO:0000313" key="10">
    <source>
        <dbReference type="Proteomes" id="UP000054771"/>
    </source>
</evidence>
<organism evidence="9 10">
    <name type="scientific">Aspergillus calidoustus</name>
    <dbReference type="NCBI Taxonomy" id="454130"/>
    <lineage>
        <taxon>Eukaryota</taxon>
        <taxon>Fungi</taxon>
        <taxon>Dikarya</taxon>
        <taxon>Ascomycota</taxon>
        <taxon>Pezizomycotina</taxon>
        <taxon>Eurotiomycetes</taxon>
        <taxon>Eurotiomycetidae</taxon>
        <taxon>Eurotiales</taxon>
        <taxon>Aspergillaceae</taxon>
        <taxon>Aspergillus</taxon>
        <taxon>Aspergillus subgen. Nidulantes</taxon>
    </lineage>
</organism>
<evidence type="ECO:0000313" key="9">
    <source>
        <dbReference type="EMBL" id="CEL01117.1"/>
    </source>
</evidence>
<dbReference type="InterPro" id="IPR041542">
    <property type="entry name" value="GH43_C2"/>
</dbReference>
<protein>
    <recommendedName>
        <fullName evidence="8">Beta-xylosidase C-terminal Concanavalin A-like domain-containing protein</fullName>
    </recommendedName>
</protein>
<sequence>MAHEITNPIIPGFAPDPSIVLVDGIYYLVTSSFHLFPGLPIYTSTDLKSWTLLGHAYNRRDELSLEHATSLEINLDTGNKLIATLGLYAATIRYHQGKFYVVCTNSILHPTDGWKLENFILTTTDIASGDWSDPVYFNFKGIDPDLFFDDDGTAYIQGSWTIDRTKQPSCTIKQVAIDVETGAHLSEPNEIWTGWSKYDTEGPHIYKVGGWYYLLVAEGGTFEGHHLSIARSRSVSGPFESFEKNPILTARDTNEYIQNVGHGDLFEDSFGQWWAVVLGVRKETGWPLGRESFLVPVEWTEDGWPCVTQPKKKFVLNRKIGKLSNSKEKEEDNLELVHIRNPEPAKYEYSSSNHAAHIKLSPSPQGLSAPRGPVTFLGKRQRALASIATVSLSANNQRRSNITAGLALFKDHLRYASIVYDFKSGYLRFHATNPATGLSRTMESPLALNEVGDMESATVDLRIQSSADAYTLSFRLEASRDWSQLGYITSQELFVRDFTGPIFGVFAQGEETGNTVEFRHFRVEIHD</sequence>
<dbReference type="CDD" id="cd18617">
    <property type="entry name" value="GH43_XynB-like"/>
    <property type="match status" value="1"/>
</dbReference>
<dbReference type="PANTHER" id="PTHR42812">
    <property type="entry name" value="BETA-XYLOSIDASE"/>
    <property type="match status" value="1"/>
</dbReference>
<dbReference type="InterPro" id="IPR023296">
    <property type="entry name" value="Glyco_hydro_beta-prop_sf"/>
</dbReference>
<dbReference type="Pfam" id="PF04616">
    <property type="entry name" value="Glyco_hydro_43"/>
    <property type="match status" value="1"/>
</dbReference>
<evidence type="ECO:0000256" key="3">
    <source>
        <dbReference type="ARBA" id="ARBA00022801"/>
    </source>
</evidence>
<evidence type="ECO:0000256" key="2">
    <source>
        <dbReference type="ARBA" id="ARBA00022729"/>
    </source>
</evidence>
<dbReference type="STRING" id="454130.A0A0U5FR86"/>
<evidence type="ECO:0000256" key="4">
    <source>
        <dbReference type="ARBA" id="ARBA00023295"/>
    </source>
</evidence>
<proteinExistence type="inferred from homology"/>
<dbReference type="GO" id="GO:0004553">
    <property type="term" value="F:hydrolase activity, hydrolyzing O-glycosyl compounds"/>
    <property type="evidence" value="ECO:0007669"/>
    <property type="project" value="InterPro"/>
</dbReference>
<name>A0A0U5FR86_ASPCI</name>
<dbReference type="Proteomes" id="UP000054771">
    <property type="component" value="Unassembled WGS sequence"/>
</dbReference>
<evidence type="ECO:0000259" key="8">
    <source>
        <dbReference type="Pfam" id="PF17851"/>
    </source>
</evidence>
<feature type="active site" description="Proton donor" evidence="5">
    <location>
        <position position="201"/>
    </location>
</feature>
<reference evidence="10" key="1">
    <citation type="journal article" date="2016" name="Genome Announc.">
        <title>Draft genome sequences of fungus Aspergillus calidoustus.</title>
        <authorList>
            <person name="Horn F."/>
            <person name="Linde J."/>
            <person name="Mattern D.J."/>
            <person name="Walther G."/>
            <person name="Guthke R."/>
            <person name="Scherlach K."/>
            <person name="Martin K."/>
            <person name="Brakhage A.A."/>
            <person name="Petzke L."/>
            <person name="Valiante V."/>
        </authorList>
    </citation>
    <scope>NUCLEOTIDE SEQUENCE [LARGE SCALE GENOMIC DNA]</scope>
    <source>
        <strain evidence="10">SF006504</strain>
    </source>
</reference>
<evidence type="ECO:0000256" key="7">
    <source>
        <dbReference type="RuleBase" id="RU361187"/>
    </source>
</evidence>
<dbReference type="InterPro" id="IPR006710">
    <property type="entry name" value="Glyco_hydro_43"/>
</dbReference>
<dbReference type="OrthoDB" id="2139957at2759"/>
<dbReference type="SUPFAM" id="SSF49899">
    <property type="entry name" value="Concanavalin A-like lectins/glucanases"/>
    <property type="match status" value="1"/>
</dbReference>
<dbReference type="Gene3D" id="2.115.10.20">
    <property type="entry name" value="Glycosyl hydrolase domain, family 43"/>
    <property type="match status" value="1"/>
</dbReference>
<dbReference type="InterPro" id="IPR013320">
    <property type="entry name" value="ConA-like_dom_sf"/>
</dbReference>
<evidence type="ECO:0000256" key="6">
    <source>
        <dbReference type="PIRSR" id="PIRSR606710-2"/>
    </source>
</evidence>
<feature type="domain" description="Beta-xylosidase C-terminal Concanavalin A-like" evidence="8">
    <location>
        <begin position="333"/>
        <end position="524"/>
    </location>
</feature>